<dbReference type="Proteomes" id="UP000525686">
    <property type="component" value="Unassembled WGS sequence"/>
</dbReference>
<evidence type="ECO:0000313" key="2">
    <source>
        <dbReference type="EMBL" id="MBB1253206.1"/>
    </source>
</evidence>
<comment type="caution">
    <text evidence="2">The sequence shown here is derived from an EMBL/GenBank/DDBJ whole genome shotgun (WGS) entry which is preliminary data.</text>
</comment>
<accession>A0A7W3WIY1</accession>
<protein>
    <submittedName>
        <fullName evidence="2">Uncharacterized protein</fullName>
    </submittedName>
</protein>
<sequence length="105" mass="11906">MPLWERTLGRSGYPLSYEELGVSAGLTKRIEEWNSWYVSTIFEERTPEKEEEFRRDGAALADALRRELGPDVEVLYGDGVSGPADDNWSPPSPPSDPGVYRWDTE</sequence>
<evidence type="ECO:0000256" key="1">
    <source>
        <dbReference type="SAM" id="MobiDB-lite"/>
    </source>
</evidence>
<proteinExistence type="predicted"/>
<dbReference type="AlphaFoldDB" id="A0A7W3WIY1"/>
<evidence type="ECO:0000313" key="3">
    <source>
        <dbReference type="Proteomes" id="UP000525686"/>
    </source>
</evidence>
<reference evidence="3" key="1">
    <citation type="submission" date="2020-05" db="EMBL/GenBank/DDBJ databases">
        <title>Classification of alakaliphilic streptomycetes isolated from an alkaline soil next to Lonar Crater, India and a proposal for the recognition of Streptomyces alkaliterrae sp. nov.</title>
        <authorList>
            <person name="Golinska P."/>
        </authorList>
    </citation>
    <scope>NUCLEOTIDE SEQUENCE [LARGE SCALE GENOMIC DNA]</scope>
    <source>
        <strain evidence="3">OF3</strain>
    </source>
</reference>
<feature type="region of interest" description="Disordered" evidence="1">
    <location>
        <begin position="75"/>
        <end position="105"/>
    </location>
</feature>
<name>A0A7W3WIY1_9ACTN</name>
<organism evidence="2 3">
    <name type="scientific">Streptomyces alkaliterrae</name>
    <dbReference type="NCBI Taxonomy" id="2213162"/>
    <lineage>
        <taxon>Bacteria</taxon>
        <taxon>Bacillati</taxon>
        <taxon>Actinomycetota</taxon>
        <taxon>Actinomycetes</taxon>
        <taxon>Kitasatosporales</taxon>
        <taxon>Streptomycetaceae</taxon>
        <taxon>Streptomyces</taxon>
    </lineage>
</organism>
<gene>
    <name evidence="2" type="ORF">H3146_07455</name>
</gene>
<dbReference type="EMBL" id="JABJWZ010000042">
    <property type="protein sequence ID" value="MBB1253206.1"/>
    <property type="molecule type" value="Genomic_DNA"/>
</dbReference>